<organism evidence="1">
    <name type="scientific">Arion vulgaris</name>
    <dbReference type="NCBI Taxonomy" id="1028688"/>
    <lineage>
        <taxon>Eukaryota</taxon>
        <taxon>Metazoa</taxon>
        <taxon>Spiralia</taxon>
        <taxon>Lophotrochozoa</taxon>
        <taxon>Mollusca</taxon>
        <taxon>Gastropoda</taxon>
        <taxon>Heterobranchia</taxon>
        <taxon>Euthyneura</taxon>
        <taxon>Panpulmonata</taxon>
        <taxon>Eupulmonata</taxon>
        <taxon>Stylommatophora</taxon>
        <taxon>Helicina</taxon>
        <taxon>Arionoidea</taxon>
        <taxon>Arionidae</taxon>
        <taxon>Arion</taxon>
    </lineage>
</organism>
<proteinExistence type="predicted"/>
<name>A0A0B6YTW4_9EUPU</name>
<gene>
    <name evidence="1" type="primary">ORF35605</name>
</gene>
<reference evidence="1" key="1">
    <citation type="submission" date="2014-12" db="EMBL/GenBank/DDBJ databases">
        <title>Insight into the proteome of Arion vulgaris.</title>
        <authorList>
            <person name="Aradska J."/>
            <person name="Bulat T."/>
            <person name="Smidak R."/>
            <person name="Sarate P."/>
            <person name="Gangsoo J."/>
            <person name="Sialana F."/>
            <person name="Bilban M."/>
            <person name="Lubec G."/>
        </authorList>
    </citation>
    <scope>NUCLEOTIDE SEQUENCE</scope>
    <source>
        <tissue evidence="1">Skin</tissue>
    </source>
</reference>
<evidence type="ECO:0000313" key="1">
    <source>
        <dbReference type="EMBL" id="CEK59231.1"/>
    </source>
</evidence>
<feature type="non-terminal residue" evidence="1">
    <location>
        <position position="53"/>
    </location>
</feature>
<protein>
    <submittedName>
        <fullName evidence="1">Uncharacterized protein</fullName>
    </submittedName>
</protein>
<accession>A0A0B6YTW4</accession>
<dbReference type="EMBL" id="HACG01012366">
    <property type="protein sequence ID" value="CEK59231.1"/>
    <property type="molecule type" value="Transcribed_RNA"/>
</dbReference>
<sequence length="53" mass="6239">MDDSQTQFLLMVWRGEIPNELKEVGLDSKYFDSVCRDDAETIKLILVNYEELQ</sequence>
<dbReference type="AlphaFoldDB" id="A0A0B6YTW4"/>